<dbReference type="OrthoDB" id="271187at2"/>
<dbReference type="GO" id="GO:0016787">
    <property type="term" value="F:hydrolase activity"/>
    <property type="evidence" value="ECO:0007669"/>
    <property type="project" value="UniProtKB-KW"/>
</dbReference>
<keyword evidence="2" id="KW-0255">Endonuclease</keyword>
<gene>
    <name evidence="2" type="primary">vapC_1</name>
    <name evidence="2" type="ORF">Tsedi_00042</name>
</gene>
<keyword evidence="3" id="KW-1185">Reference proteome</keyword>
<protein>
    <submittedName>
        <fullName evidence="2">tRNA(fMet)-specific endonuclease VapC</fullName>
        <ecNumber evidence="2">3.1.-.-</ecNumber>
    </submittedName>
</protein>
<evidence type="ECO:0000259" key="1">
    <source>
        <dbReference type="SMART" id="SM00670"/>
    </source>
</evidence>
<reference evidence="2 3" key="1">
    <citation type="submission" date="2019-07" db="EMBL/GenBank/DDBJ databases">
        <title>Tepidimonas sediminis YIM 72259 draft genome.</title>
        <authorList>
            <person name="Da Costa M.S."/>
            <person name="Froufe H.J.C."/>
            <person name="Egas C."/>
            <person name="Albuquerque L."/>
        </authorList>
    </citation>
    <scope>NUCLEOTIDE SEQUENCE [LARGE SCALE GENOMIC DNA]</scope>
    <source>
        <strain evidence="2 3">YIM 72259</strain>
    </source>
</reference>
<evidence type="ECO:0000313" key="3">
    <source>
        <dbReference type="Proteomes" id="UP000320225"/>
    </source>
</evidence>
<dbReference type="InterPro" id="IPR002850">
    <property type="entry name" value="PIN_toxin-like"/>
</dbReference>
<accession>A0A554WUE9</accession>
<dbReference type="InterPro" id="IPR002716">
    <property type="entry name" value="PIN_dom"/>
</dbReference>
<dbReference type="PANTHER" id="PTHR34610:SF3">
    <property type="entry name" value="SSL7007 PROTEIN"/>
    <property type="match status" value="1"/>
</dbReference>
<dbReference type="EC" id="3.1.-.-" evidence="2"/>
<comment type="caution">
    <text evidence="2">The sequence shown here is derived from an EMBL/GenBank/DDBJ whole genome shotgun (WGS) entry which is preliminary data.</text>
</comment>
<dbReference type="RefSeq" id="WP_143892421.1">
    <property type="nucleotide sequence ID" value="NZ_VJND01000001.1"/>
</dbReference>
<dbReference type="NCBIfam" id="TIGR00305">
    <property type="entry name" value="putative toxin-antitoxin system toxin component, PIN family"/>
    <property type="match status" value="1"/>
</dbReference>
<dbReference type="Pfam" id="PF13470">
    <property type="entry name" value="PIN_3"/>
    <property type="match status" value="1"/>
</dbReference>
<dbReference type="InterPro" id="IPR029060">
    <property type="entry name" value="PIN-like_dom_sf"/>
</dbReference>
<proteinExistence type="predicted"/>
<organism evidence="2 3">
    <name type="scientific">Tepidimonas sediminis</name>
    <dbReference type="NCBI Taxonomy" id="2588941"/>
    <lineage>
        <taxon>Bacteria</taxon>
        <taxon>Pseudomonadati</taxon>
        <taxon>Pseudomonadota</taxon>
        <taxon>Betaproteobacteria</taxon>
        <taxon>Burkholderiales</taxon>
        <taxon>Tepidimonas</taxon>
    </lineage>
</organism>
<sequence>MRLVLDTDVVVAALRSPAGASAEVLRLARRGRLVLAASVSLFMEYEAVCRRPSHQEAAGLSEADVEIFLDALALLVEPVPIHYLWRPQLRNPADELVLEAAVNAGANALLTFNVRHFRAAAGRFGLPVSPPGPWLARFLQRDPR</sequence>
<feature type="domain" description="PIN" evidence="1">
    <location>
        <begin position="1"/>
        <end position="118"/>
    </location>
</feature>
<dbReference type="AlphaFoldDB" id="A0A554WUE9"/>
<dbReference type="SUPFAM" id="SSF88723">
    <property type="entry name" value="PIN domain-like"/>
    <property type="match status" value="1"/>
</dbReference>
<dbReference type="EMBL" id="VJND01000001">
    <property type="protein sequence ID" value="TSE27212.1"/>
    <property type="molecule type" value="Genomic_DNA"/>
</dbReference>
<keyword evidence="2" id="KW-0378">Hydrolase</keyword>
<dbReference type="PANTHER" id="PTHR34610">
    <property type="entry name" value="SSL7007 PROTEIN"/>
    <property type="match status" value="1"/>
</dbReference>
<dbReference type="Proteomes" id="UP000320225">
    <property type="component" value="Unassembled WGS sequence"/>
</dbReference>
<name>A0A554WUE9_9BURK</name>
<keyword evidence="2" id="KW-0540">Nuclease</keyword>
<dbReference type="GO" id="GO:0004519">
    <property type="term" value="F:endonuclease activity"/>
    <property type="evidence" value="ECO:0007669"/>
    <property type="project" value="UniProtKB-KW"/>
</dbReference>
<dbReference type="SMART" id="SM00670">
    <property type="entry name" value="PINc"/>
    <property type="match status" value="1"/>
</dbReference>
<dbReference type="Gene3D" id="3.40.50.1010">
    <property type="entry name" value="5'-nuclease"/>
    <property type="match status" value="1"/>
</dbReference>
<evidence type="ECO:0000313" key="2">
    <source>
        <dbReference type="EMBL" id="TSE27212.1"/>
    </source>
</evidence>